<evidence type="ECO:0000259" key="2">
    <source>
        <dbReference type="Pfam" id="PF18932"/>
    </source>
</evidence>
<dbReference type="Pfam" id="PF18932">
    <property type="entry name" value="DUF5681"/>
    <property type="match status" value="1"/>
</dbReference>
<gene>
    <name evidence="3" type="ORF">CEV32_1482</name>
</gene>
<evidence type="ECO:0000313" key="4">
    <source>
        <dbReference type="Proteomes" id="UP000216345"/>
    </source>
</evidence>
<organism evidence="3 4">
    <name type="scientific">Brucella rhizosphaerae</name>
    <dbReference type="NCBI Taxonomy" id="571254"/>
    <lineage>
        <taxon>Bacteria</taxon>
        <taxon>Pseudomonadati</taxon>
        <taxon>Pseudomonadota</taxon>
        <taxon>Alphaproteobacteria</taxon>
        <taxon>Hyphomicrobiales</taxon>
        <taxon>Brucellaceae</taxon>
        <taxon>Brucella/Ochrobactrum group</taxon>
        <taxon>Brucella</taxon>
    </lineage>
</organism>
<evidence type="ECO:0000256" key="1">
    <source>
        <dbReference type="SAM" id="MobiDB-lite"/>
    </source>
</evidence>
<comment type="caution">
    <text evidence="3">The sequence shown here is derived from an EMBL/GenBank/DDBJ whole genome shotgun (WGS) entry which is preliminary data.</text>
</comment>
<feature type="domain" description="DUF5681" evidence="2">
    <location>
        <begin position="20"/>
        <end position="83"/>
    </location>
</feature>
<reference evidence="3 4" key="1">
    <citation type="submission" date="2017-07" db="EMBL/GenBank/DDBJ databases">
        <title>Phylogenetic study on the rhizospheric bacterium Ochrobactrum sp. A44.</title>
        <authorList>
            <person name="Krzyzanowska D.M."/>
            <person name="Ossowicki A."/>
            <person name="Rajewska M."/>
            <person name="Maciag T."/>
            <person name="Kaczynski Z."/>
            <person name="Czerwicka M."/>
            <person name="Jafra S."/>
        </authorList>
    </citation>
    <scope>NUCLEOTIDE SEQUENCE [LARGE SCALE GENOMIC DNA]</scope>
    <source>
        <strain evidence="3 4">PR17</strain>
    </source>
</reference>
<sequence length="133" mass="14511">MPKSDNKHYPPSRLAGLKPYKKGQSGNPKGRPPTPPEIKEALQGHSLEAVNKAYDLMMNSTNEMVQLKATEMFLSPFVSKAAQKVDIDHQVTHNMSDLIAKMNASMAAVGQDTKVIDVTPVENISPKKPDASL</sequence>
<accession>A0A256F8L4</accession>
<protein>
    <recommendedName>
        <fullName evidence="2">DUF5681 domain-containing protein</fullName>
    </recommendedName>
</protein>
<dbReference type="Proteomes" id="UP000216345">
    <property type="component" value="Unassembled WGS sequence"/>
</dbReference>
<feature type="region of interest" description="Disordered" evidence="1">
    <location>
        <begin position="1"/>
        <end position="39"/>
    </location>
</feature>
<dbReference type="AlphaFoldDB" id="A0A256F8L4"/>
<name>A0A256F8L4_9HYPH</name>
<keyword evidence="4" id="KW-1185">Reference proteome</keyword>
<evidence type="ECO:0000313" key="3">
    <source>
        <dbReference type="EMBL" id="OYR11184.1"/>
    </source>
</evidence>
<dbReference type="EMBL" id="NNRK01000033">
    <property type="protein sequence ID" value="OYR11184.1"/>
    <property type="molecule type" value="Genomic_DNA"/>
</dbReference>
<dbReference type="RefSeq" id="WP_094578147.1">
    <property type="nucleotide sequence ID" value="NZ_JBHEEL010000007.1"/>
</dbReference>
<proteinExistence type="predicted"/>
<dbReference type="OrthoDB" id="8381657at2"/>
<dbReference type="InterPro" id="IPR043736">
    <property type="entry name" value="DUF5681"/>
</dbReference>